<reference evidence="2 3" key="1">
    <citation type="journal article" date="2020" name="Front. Microbiol.">
        <title>Single-cell genomics of novel Actinobacteria with the Wood-Ljungdahl pathway discovered in a serpentinizing system.</title>
        <authorList>
            <person name="Merino N."/>
            <person name="Kawai M."/>
            <person name="Boyd E.S."/>
            <person name="Colman D.R."/>
            <person name="McGlynn S.E."/>
            <person name="Nealson K.H."/>
            <person name="Kurokawa K."/>
            <person name="Hongoh Y."/>
        </authorList>
    </citation>
    <scope>NUCLEOTIDE SEQUENCE [LARGE SCALE GENOMIC DNA]</scope>
    <source>
        <strain evidence="2 3">S25</strain>
    </source>
</reference>
<feature type="non-terminal residue" evidence="2">
    <location>
        <position position="53"/>
    </location>
</feature>
<gene>
    <name evidence="2" type="ORF">HKBW3S25_01246</name>
</gene>
<comment type="caution">
    <text evidence="2">The sequence shown here is derived from an EMBL/GenBank/DDBJ whole genome shotgun (WGS) entry which is preliminary data.</text>
</comment>
<evidence type="ECO:0000313" key="2">
    <source>
        <dbReference type="EMBL" id="GFP25765.1"/>
    </source>
</evidence>
<dbReference type="Proteomes" id="UP000543224">
    <property type="component" value="Unassembled WGS sequence"/>
</dbReference>
<name>A0A6V8NZT0_9ACTN</name>
<evidence type="ECO:0000313" key="3">
    <source>
        <dbReference type="Proteomes" id="UP000543224"/>
    </source>
</evidence>
<dbReference type="EMBL" id="BLRX01000191">
    <property type="protein sequence ID" value="GFP25765.1"/>
    <property type="molecule type" value="Genomic_DNA"/>
</dbReference>
<dbReference type="AlphaFoldDB" id="A0A6V8NZT0"/>
<sequence>MASIPFYAKYVLGLGEMEREKAVIVPNIRPIAGHPRLPYTRGAKTKEPKIPTR</sequence>
<protein>
    <submittedName>
        <fullName evidence="2">Uncharacterized protein</fullName>
    </submittedName>
</protein>
<evidence type="ECO:0000256" key="1">
    <source>
        <dbReference type="SAM" id="MobiDB-lite"/>
    </source>
</evidence>
<organism evidence="2 3">
    <name type="scientific">Candidatus Hakubella thermalkaliphila</name>
    <dbReference type="NCBI Taxonomy" id="2754717"/>
    <lineage>
        <taxon>Bacteria</taxon>
        <taxon>Bacillati</taxon>
        <taxon>Actinomycetota</taxon>
        <taxon>Actinomycetota incertae sedis</taxon>
        <taxon>Candidatus Hakubellales</taxon>
        <taxon>Candidatus Hakubellaceae</taxon>
        <taxon>Candidatus Hakubella</taxon>
    </lineage>
</organism>
<accession>A0A6V8NZT0</accession>
<proteinExistence type="predicted"/>
<feature type="compositionally biased region" description="Basic and acidic residues" evidence="1">
    <location>
        <begin position="44"/>
        <end position="53"/>
    </location>
</feature>
<feature type="region of interest" description="Disordered" evidence="1">
    <location>
        <begin position="32"/>
        <end position="53"/>
    </location>
</feature>